<feature type="compositionally biased region" description="Polar residues" evidence="3">
    <location>
        <begin position="156"/>
        <end position="185"/>
    </location>
</feature>
<dbReference type="AlphaFoldDB" id="A0A9W8H1T1"/>
<dbReference type="InterPro" id="IPR027417">
    <property type="entry name" value="P-loop_NTPase"/>
</dbReference>
<evidence type="ECO:0000313" key="6">
    <source>
        <dbReference type="Proteomes" id="UP001140011"/>
    </source>
</evidence>
<dbReference type="SMART" id="SM00382">
    <property type="entry name" value="AAA"/>
    <property type="match status" value="1"/>
</dbReference>
<dbReference type="InterPro" id="IPR003593">
    <property type="entry name" value="AAA+_ATPase"/>
</dbReference>
<feature type="region of interest" description="Disordered" evidence="3">
    <location>
        <begin position="152"/>
        <end position="193"/>
    </location>
</feature>
<dbReference type="PROSITE" id="PS50893">
    <property type="entry name" value="ABC_TRANSPORTER_2"/>
    <property type="match status" value="1"/>
</dbReference>
<proteinExistence type="predicted"/>
<dbReference type="SUPFAM" id="SSF52540">
    <property type="entry name" value="P-loop containing nucleoside triphosphate hydrolases"/>
    <property type="match status" value="2"/>
</dbReference>
<dbReference type="EMBL" id="JANBUH010000059">
    <property type="protein sequence ID" value="KAJ2755520.1"/>
    <property type="molecule type" value="Genomic_DNA"/>
</dbReference>
<dbReference type="InterPro" id="IPR003439">
    <property type="entry name" value="ABC_transporter-like_ATP-bd"/>
</dbReference>
<dbReference type="Proteomes" id="UP001140011">
    <property type="component" value="Unassembled WGS sequence"/>
</dbReference>
<keyword evidence="1" id="KW-0547">Nucleotide-binding</keyword>
<dbReference type="PANTHER" id="PTHR24223">
    <property type="entry name" value="ATP-BINDING CASSETTE SUB-FAMILY C"/>
    <property type="match status" value="1"/>
</dbReference>
<dbReference type="GO" id="GO:0016020">
    <property type="term" value="C:membrane"/>
    <property type="evidence" value="ECO:0007669"/>
    <property type="project" value="TreeGrafter"/>
</dbReference>
<evidence type="ECO:0000256" key="2">
    <source>
        <dbReference type="ARBA" id="ARBA00022840"/>
    </source>
</evidence>
<feature type="domain" description="ABC transporter" evidence="4">
    <location>
        <begin position="251"/>
        <end position="538"/>
    </location>
</feature>
<evidence type="ECO:0000256" key="1">
    <source>
        <dbReference type="ARBA" id="ARBA00022741"/>
    </source>
</evidence>
<keyword evidence="2" id="KW-0067">ATP-binding</keyword>
<organism evidence="5 6">
    <name type="scientific">Coemansia pectinata</name>
    <dbReference type="NCBI Taxonomy" id="1052879"/>
    <lineage>
        <taxon>Eukaryota</taxon>
        <taxon>Fungi</taxon>
        <taxon>Fungi incertae sedis</taxon>
        <taxon>Zoopagomycota</taxon>
        <taxon>Kickxellomycotina</taxon>
        <taxon>Kickxellomycetes</taxon>
        <taxon>Kickxellales</taxon>
        <taxon>Kickxellaceae</taxon>
        <taxon>Coemansia</taxon>
    </lineage>
</organism>
<dbReference type="Pfam" id="PF00005">
    <property type="entry name" value="ABC_tran"/>
    <property type="match status" value="2"/>
</dbReference>
<comment type="caution">
    <text evidence="5">The sequence shown here is derived from an EMBL/GenBank/DDBJ whole genome shotgun (WGS) entry which is preliminary data.</text>
</comment>
<dbReference type="CDD" id="cd03244">
    <property type="entry name" value="ABCC_MRP_domain2"/>
    <property type="match status" value="1"/>
</dbReference>
<sequence>MNDTLRANILFGREYDEGYYWKVLNACALVDDLEVWPNSDLTIIGENGINISGGQRARLALARTVYSQADIYFLDDPLSAVDGIVKRHILDNIILSTGLLGDKLRFVTTNADSISMLCNQVVTVNNGSVSVKVQAPEVYIAFNCNTVPVSKPKEGGNSSKELQTVSASDKKQTGNILNETTGEGINTSSSNNCNADDNSKYPKQWSHWDNALYAIHIYINEFRNLAELDAEAPYVVDSCRPSAQWPPNGKIEIRDFSMKYGVHHGYALKNINLAISAGEKIGIVGRTGAGKSSLAKVLFRLIHENISGSISIDGQDISEFGVGDYRPRLGMIPQESSLFGGSIRNNLDPLHQFDIEEMWAALIKCGLAKHMLSYHSSFNDHDNMTDHQKKEACVREQWNNAGWLKRLVMVVLNRVPSASSSADIRKPHGLDKSIQDCFGRLTSGQKQLFGLCRVIMRKRKIVVLDEATANVDLETDKSVQALISTEFSDCTVLTIAHRLDTIMNSDRIIVMDKGTIAEIGTPRELLAKDGMFAQLVKTSDFGQ</sequence>
<evidence type="ECO:0000313" key="5">
    <source>
        <dbReference type="EMBL" id="KAJ2755520.1"/>
    </source>
</evidence>
<dbReference type="GO" id="GO:0042626">
    <property type="term" value="F:ATPase-coupled transmembrane transporter activity"/>
    <property type="evidence" value="ECO:0007669"/>
    <property type="project" value="TreeGrafter"/>
</dbReference>
<dbReference type="Gene3D" id="3.40.50.300">
    <property type="entry name" value="P-loop containing nucleotide triphosphate hydrolases"/>
    <property type="match status" value="2"/>
</dbReference>
<evidence type="ECO:0000259" key="4">
    <source>
        <dbReference type="PROSITE" id="PS50893"/>
    </source>
</evidence>
<dbReference type="GO" id="GO:0016887">
    <property type="term" value="F:ATP hydrolysis activity"/>
    <property type="evidence" value="ECO:0007669"/>
    <property type="project" value="InterPro"/>
</dbReference>
<evidence type="ECO:0000256" key="3">
    <source>
        <dbReference type="SAM" id="MobiDB-lite"/>
    </source>
</evidence>
<protein>
    <submittedName>
        <fullName evidence="5">ABC transporter C member 13</fullName>
    </submittedName>
</protein>
<reference evidence="5" key="1">
    <citation type="submission" date="2022-07" db="EMBL/GenBank/DDBJ databases">
        <title>Phylogenomic reconstructions and comparative analyses of Kickxellomycotina fungi.</title>
        <authorList>
            <person name="Reynolds N.K."/>
            <person name="Stajich J.E."/>
            <person name="Barry K."/>
            <person name="Grigoriev I.V."/>
            <person name="Crous P."/>
            <person name="Smith M.E."/>
        </authorList>
    </citation>
    <scope>NUCLEOTIDE SEQUENCE</scope>
    <source>
        <strain evidence="5">BCRC 34297</strain>
    </source>
</reference>
<dbReference type="InterPro" id="IPR050173">
    <property type="entry name" value="ABC_transporter_C-like"/>
</dbReference>
<dbReference type="OrthoDB" id="6500128at2759"/>
<gene>
    <name evidence="5" type="primary">ABCC13_1</name>
    <name evidence="5" type="ORF">GGI19_001575</name>
</gene>
<accession>A0A9W8H1T1</accession>
<name>A0A9W8H1T1_9FUNG</name>
<keyword evidence="6" id="KW-1185">Reference proteome</keyword>
<dbReference type="GO" id="GO:0005524">
    <property type="term" value="F:ATP binding"/>
    <property type="evidence" value="ECO:0007669"/>
    <property type="project" value="UniProtKB-KW"/>
</dbReference>